<evidence type="ECO:0000313" key="1">
    <source>
        <dbReference type="EMBL" id="SUZ51753.1"/>
    </source>
</evidence>
<feature type="non-terminal residue" evidence="1">
    <location>
        <position position="1"/>
    </location>
</feature>
<reference evidence="1" key="1">
    <citation type="submission" date="2018-05" db="EMBL/GenBank/DDBJ databases">
        <authorList>
            <person name="Lanie J.A."/>
            <person name="Ng W.-L."/>
            <person name="Kazmierczak K.M."/>
            <person name="Andrzejewski T.M."/>
            <person name="Davidsen T.M."/>
            <person name="Wayne K.J."/>
            <person name="Tettelin H."/>
            <person name="Glass J.I."/>
            <person name="Rusch D."/>
            <person name="Podicherti R."/>
            <person name="Tsui H.-C.T."/>
            <person name="Winkler M.E."/>
        </authorList>
    </citation>
    <scope>NUCLEOTIDE SEQUENCE</scope>
</reference>
<dbReference type="SUPFAM" id="SSF52317">
    <property type="entry name" value="Class I glutamine amidotransferase-like"/>
    <property type="match status" value="1"/>
</dbReference>
<protein>
    <recommendedName>
        <fullName evidence="2">Peptidase M14 carboxypeptidase A domain-containing protein</fullName>
    </recommendedName>
</protein>
<accession>A0A381NDZ6</accession>
<proteinExistence type="predicted"/>
<organism evidence="1">
    <name type="scientific">marine metagenome</name>
    <dbReference type="NCBI Taxonomy" id="408172"/>
    <lineage>
        <taxon>unclassified sequences</taxon>
        <taxon>metagenomes</taxon>
        <taxon>ecological metagenomes</taxon>
    </lineage>
</organism>
<dbReference type="EMBL" id="UINC01000237">
    <property type="protein sequence ID" value="SUZ51753.1"/>
    <property type="molecule type" value="Genomic_DNA"/>
</dbReference>
<dbReference type="Gene3D" id="3.40.50.880">
    <property type="match status" value="1"/>
</dbReference>
<name>A0A381NDZ6_9ZZZZ</name>
<sequence length="373" mass="41066">RRYDSTAYTMSMQMGVDVARVDTQFDVTTTTISTAVPPMPEIPNRASSGYALDPRINESYVAVNQLLAEGVEVYRSSGPLTVEAGELPAGTFMVSRRTPEIADRMQQIASEMRVPVFIDPEGSGSDIPVQISGARIGLYKPWQASMDEGWTRLTLENYGFPFQSVDNARIREGGLGVNFDVLIIPQGVQPRTLINGISEERIMEPYAGGVGDEGIEAIIEFVEEGGTLLTFERSDQIVFEHFNVPVKDALQGLQQPDFYLPPAVLKLDVNNEHPLGYGMKEEAFAFFGGGRAYEPDGWDAAAGNMRVVATWPSEGRVLASGEMLGDEFLAGRGAVIEVDYDDGKIVMYGFRVQHRAQTQGTFKLFFNALYMTQ</sequence>
<dbReference type="AlphaFoldDB" id="A0A381NDZ6"/>
<gene>
    <name evidence="1" type="ORF">METZ01_LOCUS4607</name>
</gene>
<dbReference type="InterPro" id="IPR029062">
    <property type="entry name" value="Class_I_gatase-like"/>
</dbReference>
<evidence type="ECO:0008006" key="2">
    <source>
        <dbReference type="Google" id="ProtNLM"/>
    </source>
</evidence>